<dbReference type="InterPro" id="IPR013766">
    <property type="entry name" value="Thioredoxin_domain"/>
</dbReference>
<dbReference type="GO" id="GO:0016491">
    <property type="term" value="F:oxidoreductase activity"/>
    <property type="evidence" value="ECO:0007669"/>
    <property type="project" value="InterPro"/>
</dbReference>
<dbReference type="SUPFAM" id="SSF52833">
    <property type="entry name" value="Thioredoxin-like"/>
    <property type="match status" value="1"/>
</dbReference>
<dbReference type="PROSITE" id="PS51257">
    <property type="entry name" value="PROKAR_LIPOPROTEIN"/>
    <property type="match status" value="1"/>
</dbReference>
<feature type="signal peptide" evidence="2">
    <location>
        <begin position="1"/>
        <end position="21"/>
    </location>
</feature>
<evidence type="ECO:0000256" key="2">
    <source>
        <dbReference type="SAM" id="SignalP"/>
    </source>
</evidence>
<dbReference type="GO" id="GO:0016209">
    <property type="term" value="F:antioxidant activity"/>
    <property type="evidence" value="ECO:0007669"/>
    <property type="project" value="InterPro"/>
</dbReference>
<gene>
    <name evidence="4" type="ORF">LX83_000908</name>
</gene>
<dbReference type="RefSeq" id="WP_253767367.1">
    <property type="nucleotide sequence ID" value="NZ_JAMTCK010000002.1"/>
</dbReference>
<keyword evidence="2" id="KW-0732">Signal</keyword>
<evidence type="ECO:0000313" key="4">
    <source>
        <dbReference type="EMBL" id="MCP2164068.1"/>
    </source>
</evidence>
<dbReference type="Pfam" id="PF00578">
    <property type="entry name" value="AhpC-TSA"/>
    <property type="match status" value="1"/>
</dbReference>
<comment type="caution">
    <text evidence="4">The sequence shown here is derived from an EMBL/GenBank/DDBJ whole genome shotgun (WGS) entry which is preliminary data.</text>
</comment>
<name>A0AAE3GDC4_9PSEU</name>
<dbReference type="InterPro" id="IPR050553">
    <property type="entry name" value="Thioredoxin_ResA/DsbE_sf"/>
</dbReference>
<dbReference type="PANTHER" id="PTHR42852">
    <property type="entry name" value="THIOL:DISULFIDE INTERCHANGE PROTEIN DSBE"/>
    <property type="match status" value="1"/>
</dbReference>
<dbReference type="InterPro" id="IPR036249">
    <property type="entry name" value="Thioredoxin-like_sf"/>
</dbReference>
<evidence type="ECO:0000259" key="3">
    <source>
        <dbReference type="PROSITE" id="PS51352"/>
    </source>
</evidence>
<reference evidence="4" key="1">
    <citation type="submission" date="2022-06" db="EMBL/GenBank/DDBJ databases">
        <title>Genomic Encyclopedia of Archaeal and Bacterial Type Strains, Phase II (KMG-II): from individual species to whole genera.</title>
        <authorList>
            <person name="Goeker M."/>
        </authorList>
    </citation>
    <scope>NUCLEOTIDE SEQUENCE</scope>
    <source>
        <strain evidence="4">DSM 43935</strain>
    </source>
</reference>
<dbReference type="AlphaFoldDB" id="A0AAE3GDC4"/>
<dbReference type="EMBL" id="JAMTCK010000002">
    <property type="protein sequence ID" value="MCP2164068.1"/>
    <property type="molecule type" value="Genomic_DNA"/>
</dbReference>
<sequence length="187" mass="19811">MNRAHWLVLVLTLLLAAACTSQPPPPPGGGQTLPGPVSGDLALRPPAADAPGAPDFTAPLTDGTPVTASQLWAQRPVVFTFLSSWCTACAEQQDALSELARTHRDRVVFLGVAGADEPDELAAYLSAHHVDYPVVVDRELTVWRDYAVREPPAVVLISRDGRLLRGWPGGLAAPALQAQLNALVFPG</sequence>
<dbReference type="Gene3D" id="3.40.30.10">
    <property type="entry name" value="Glutaredoxin"/>
    <property type="match status" value="1"/>
</dbReference>
<organism evidence="4 5">
    <name type="scientific">Goodfellowiella coeruleoviolacea</name>
    <dbReference type="NCBI Taxonomy" id="334858"/>
    <lineage>
        <taxon>Bacteria</taxon>
        <taxon>Bacillati</taxon>
        <taxon>Actinomycetota</taxon>
        <taxon>Actinomycetes</taxon>
        <taxon>Pseudonocardiales</taxon>
        <taxon>Pseudonocardiaceae</taxon>
        <taxon>Goodfellowiella</taxon>
    </lineage>
</organism>
<feature type="region of interest" description="Disordered" evidence="1">
    <location>
        <begin position="22"/>
        <end position="60"/>
    </location>
</feature>
<dbReference type="Proteomes" id="UP001206128">
    <property type="component" value="Unassembled WGS sequence"/>
</dbReference>
<evidence type="ECO:0000313" key="5">
    <source>
        <dbReference type="Proteomes" id="UP001206128"/>
    </source>
</evidence>
<evidence type="ECO:0000256" key="1">
    <source>
        <dbReference type="SAM" id="MobiDB-lite"/>
    </source>
</evidence>
<keyword evidence="5" id="KW-1185">Reference proteome</keyword>
<feature type="domain" description="Thioredoxin" evidence="3">
    <location>
        <begin position="47"/>
        <end position="185"/>
    </location>
</feature>
<protein>
    <submittedName>
        <fullName evidence="4">Peroxiredoxin</fullName>
    </submittedName>
</protein>
<dbReference type="CDD" id="cd02966">
    <property type="entry name" value="TlpA_like_family"/>
    <property type="match status" value="1"/>
</dbReference>
<dbReference type="PANTHER" id="PTHR42852:SF17">
    <property type="entry name" value="THIOREDOXIN-LIKE PROTEIN HI_1115"/>
    <property type="match status" value="1"/>
</dbReference>
<dbReference type="InterPro" id="IPR000866">
    <property type="entry name" value="AhpC/TSA"/>
</dbReference>
<dbReference type="PROSITE" id="PS51352">
    <property type="entry name" value="THIOREDOXIN_2"/>
    <property type="match status" value="1"/>
</dbReference>
<feature type="compositionally biased region" description="Low complexity" evidence="1">
    <location>
        <begin position="45"/>
        <end position="59"/>
    </location>
</feature>
<feature type="chain" id="PRO_5042077910" evidence="2">
    <location>
        <begin position="22"/>
        <end position="187"/>
    </location>
</feature>
<proteinExistence type="predicted"/>
<accession>A0AAE3GDC4</accession>